<evidence type="ECO:0000256" key="1">
    <source>
        <dbReference type="ARBA" id="ARBA00022448"/>
    </source>
</evidence>
<dbReference type="Gene3D" id="3.30.70.20">
    <property type="match status" value="1"/>
</dbReference>
<proteinExistence type="predicted"/>
<dbReference type="InterPro" id="IPR017896">
    <property type="entry name" value="4Fe4S_Fe-S-bd"/>
</dbReference>
<keyword evidence="5" id="KW-0408">Iron</keyword>
<dbReference type="InterPro" id="IPR051684">
    <property type="entry name" value="Electron_Trans/Redox"/>
</dbReference>
<keyword evidence="6" id="KW-0411">Iron-sulfur</keyword>
<dbReference type="GO" id="GO:0005886">
    <property type="term" value="C:plasma membrane"/>
    <property type="evidence" value="ECO:0007669"/>
    <property type="project" value="TreeGrafter"/>
</dbReference>
<dbReference type="AlphaFoldDB" id="A0A2R6CBZ6"/>
<dbReference type="PANTHER" id="PTHR30176:SF3">
    <property type="entry name" value="FERREDOXIN-TYPE PROTEIN NAPH"/>
    <property type="match status" value="1"/>
</dbReference>
<evidence type="ECO:0000313" key="9">
    <source>
        <dbReference type="EMBL" id="PSO08399.1"/>
    </source>
</evidence>
<sequence>MGRKLLGSRITKTYKVVSTLVWISLVAAATVSYLNSTGRINLTVYGEDAAQFLYSFYFNFLWYIVFMLIPFIGTYGCVTTGMCHWGMTNQWISRLGFFRLKVKDRNTCIKCPTKDCSKACPVGNTDMPGQFIARGEFRSYKCIGVGDCVESCPYGNIYFYDVRNWLREKLGIKPKTTTRGNTLKDNPKM</sequence>
<dbReference type="Proteomes" id="UP000242015">
    <property type="component" value="Unassembled WGS sequence"/>
</dbReference>
<feature type="transmembrane region" description="Helical" evidence="7">
    <location>
        <begin position="12"/>
        <end position="34"/>
    </location>
</feature>
<dbReference type="Pfam" id="PF13237">
    <property type="entry name" value="Fer4_10"/>
    <property type="match status" value="1"/>
</dbReference>
<dbReference type="GO" id="GO:0046872">
    <property type="term" value="F:metal ion binding"/>
    <property type="evidence" value="ECO:0007669"/>
    <property type="project" value="UniProtKB-KW"/>
</dbReference>
<dbReference type="GO" id="GO:0051539">
    <property type="term" value="F:4 iron, 4 sulfur cluster binding"/>
    <property type="evidence" value="ECO:0007669"/>
    <property type="project" value="UniProtKB-KW"/>
</dbReference>
<feature type="transmembrane region" description="Helical" evidence="7">
    <location>
        <begin position="54"/>
        <end position="78"/>
    </location>
</feature>
<dbReference type="PANTHER" id="PTHR30176">
    <property type="entry name" value="FERREDOXIN-TYPE PROTEIN NAPH"/>
    <property type="match status" value="1"/>
</dbReference>
<keyword evidence="7" id="KW-1133">Transmembrane helix</keyword>
<gene>
    <name evidence="9" type="ORF">B9Q04_05785</name>
</gene>
<accession>A0A2R6CBZ6</accession>
<evidence type="ECO:0000259" key="8">
    <source>
        <dbReference type="PROSITE" id="PS51379"/>
    </source>
</evidence>
<protein>
    <recommendedName>
        <fullName evidence="8">4Fe-4S ferredoxin-type domain-containing protein</fullName>
    </recommendedName>
</protein>
<dbReference type="SUPFAM" id="SSF54862">
    <property type="entry name" value="4Fe-4S ferredoxins"/>
    <property type="match status" value="1"/>
</dbReference>
<keyword evidence="2" id="KW-0004">4Fe-4S</keyword>
<keyword evidence="1" id="KW-0813">Transport</keyword>
<keyword evidence="7" id="KW-0472">Membrane</keyword>
<name>A0A2R6CBZ6_9ARCH</name>
<evidence type="ECO:0000256" key="5">
    <source>
        <dbReference type="ARBA" id="ARBA00023004"/>
    </source>
</evidence>
<reference evidence="9 10" key="1">
    <citation type="submission" date="2017-04" db="EMBL/GenBank/DDBJ databases">
        <title>Novel microbial lineages endemic to geothermal iron-oxide mats fill important gaps in the evolutionary history of Archaea.</title>
        <authorList>
            <person name="Jay Z.J."/>
            <person name="Beam J.P."/>
            <person name="Dlakic M."/>
            <person name="Rusch D.B."/>
            <person name="Kozubal M.A."/>
            <person name="Inskeep W.P."/>
        </authorList>
    </citation>
    <scope>NUCLEOTIDE SEQUENCE [LARGE SCALE GENOMIC DNA]</scope>
    <source>
        <strain evidence="9">BE_D</strain>
    </source>
</reference>
<dbReference type="EMBL" id="NEXF01000096">
    <property type="protein sequence ID" value="PSO08399.1"/>
    <property type="molecule type" value="Genomic_DNA"/>
</dbReference>
<keyword evidence="3" id="KW-0479">Metal-binding</keyword>
<keyword evidence="7" id="KW-0812">Transmembrane</keyword>
<organism evidence="9 10">
    <name type="scientific">Candidatus Marsarchaeota G2 archaeon BE_D</name>
    <dbReference type="NCBI Taxonomy" id="1978158"/>
    <lineage>
        <taxon>Archaea</taxon>
        <taxon>Candidatus Marsarchaeota</taxon>
        <taxon>Candidatus Marsarchaeota group 2</taxon>
    </lineage>
</organism>
<evidence type="ECO:0000256" key="4">
    <source>
        <dbReference type="ARBA" id="ARBA00022982"/>
    </source>
</evidence>
<evidence type="ECO:0000256" key="6">
    <source>
        <dbReference type="ARBA" id="ARBA00023014"/>
    </source>
</evidence>
<evidence type="ECO:0000313" key="10">
    <source>
        <dbReference type="Proteomes" id="UP000242015"/>
    </source>
</evidence>
<feature type="domain" description="4Fe-4S ferredoxin-type" evidence="8">
    <location>
        <begin position="98"/>
        <end position="130"/>
    </location>
</feature>
<keyword evidence="4" id="KW-0249">Electron transport</keyword>
<evidence type="ECO:0000256" key="3">
    <source>
        <dbReference type="ARBA" id="ARBA00022723"/>
    </source>
</evidence>
<evidence type="ECO:0000256" key="2">
    <source>
        <dbReference type="ARBA" id="ARBA00022485"/>
    </source>
</evidence>
<feature type="domain" description="4Fe-4S ferredoxin-type" evidence="8">
    <location>
        <begin position="133"/>
        <end position="162"/>
    </location>
</feature>
<dbReference type="PROSITE" id="PS51379">
    <property type="entry name" value="4FE4S_FER_2"/>
    <property type="match status" value="2"/>
</dbReference>
<comment type="caution">
    <text evidence="9">The sequence shown here is derived from an EMBL/GenBank/DDBJ whole genome shotgun (WGS) entry which is preliminary data.</text>
</comment>
<evidence type="ECO:0000256" key="7">
    <source>
        <dbReference type="SAM" id="Phobius"/>
    </source>
</evidence>